<comment type="catalytic activity">
    <reaction evidence="12 13">
        <text>tRNA(Cys) + L-cysteine + ATP = L-cysteinyl-tRNA(Cys) + AMP + diphosphate</text>
        <dbReference type="Rhea" id="RHEA:17773"/>
        <dbReference type="Rhea" id="RHEA-COMP:9661"/>
        <dbReference type="Rhea" id="RHEA-COMP:9679"/>
        <dbReference type="ChEBI" id="CHEBI:30616"/>
        <dbReference type="ChEBI" id="CHEBI:33019"/>
        <dbReference type="ChEBI" id="CHEBI:35235"/>
        <dbReference type="ChEBI" id="CHEBI:78442"/>
        <dbReference type="ChEBI" id="CHEBI:78517"/>
        <dbReference type="ChEBI" id="CHEBI:456215"/>
        <dbReference type="EC" id="6.1.1.16"/>
    </reaction>
</comment>
<dbReference type="InterPro" id="IPR014729">
    <property type="entry name" value="Rossmann-like_a/b/a_fold"/>
</dbReference>
<dbReference type="FunFam" id="3.40.50.620:FF:000068">
    <property type="entry name" value="Cysteine--tRNA ligase"/>
    <property type="match status" value="1"/>
</dbReference>
<evidence type="ECO:0000256" key="9">
    <source>
        <dbReference type="ARBA" id="ARBA00022840"/>
    </source>
</evidence>
<dbReference type="HAMAP" id="MF_00041">
    <property type="entry name" value="Cys_tRNA_synth"/>
    <property type="match status" value="1"/>
</dbReference>
<dbReference type="InterPro" id="IPR032678">
    <property type="entry name" value="tRNA-synt_1_cat_dom"/>
</dbReference>
<dbReference type="SMART" id="SM00840">
    <property type="entry name" value="DALR_2"/>
    <property type="match status" value="1"/>
</dbReference>
<feature type="domain" description="Cysteinyl-tRNA synthetase class Ia DALR" evidence="15">
    <location>
        <begin position="352"/>
        <end position="411"/>
    </location>
</feature>
<evidence type="ECO:0000256" key="5">
    <source>
        <dbReference type="ARBA" id="ARBA00022598"/>
    </source>
</evidence>
<name>A0A542SP54_9MICO</name>
<proteinExistence type="inferred from homology"/>
<feature type="binding site" evidence="13">
    <location>
        <position position="29"/>
    </location>
    <ligand>
        <name>Zn(2+)</name>
        <dbReference type="ChEBI" id="CHEBI:29105"/>
    </ligand>
</feature>
<dbReference type="InterPro" id="IPR009080">
    <property type="entry name" value="tRNAsynth_Ia_anticodon-bd"/>
</dbReference>
<keyword evidence="7 13" id="KW-0547">Nucleotide-binding</keyword>
<dbReference type="GO" id="GO:0006423">
    <property type="term" value="P:cysteinyl-tRNA aminoacylation"/>
    <property type="evidence" value="ECO:0007669"/>
    <property type="project" value="UniProtKB-UniRule"/>
</dbReference>
<dbReference type="RefSeq" id="WP_142111632.1">
    <property type="nucleotide sequence ID" value="NZ_BAAATB010000002.1"/>
</dbReference>
<sequence>MALQLFDTATRTVRPFVPRVAGQVGIYVCGATVQSPPHIGHMRSAVAFDILVRWLRRAGNKVTMVRNVTDIDDKILAKAARAGEPWWAWAYINEQYFTAAYDALGNLRPTYEPHATGHVPEMIELMERLIARGHAYTTTPGNVYFDTGSWPQYGSLTNQRDDATLAGDGEGAGDDGSAKRDPRDFALWKAPKDGEPATASWHTPFGVGRPGWHLECSAMATRYLGPEFDIHGGGLDLRFPHHENEMAQSNAAGDGFARYWMHSAWVTVAGAKMGKSLGNGLAVTEILREHEAAVLRLALGGAQYSSMIEWSEQTLHDAAANWARFSGFVQRASERVGTVSEDEVGASALDLRAVRAFDDNLNVPAALAVVHDLVRDGNSALADADDSRVREALVQVRAILDVLGLDPGAPQWASARDNRAMDALGYLVEAQLAVRKQARAERDFATADRVRDVLTAAGIHVEDGPAGARWTLLDNEKEQ</sequence>
<comment type="cofactor">
    <cofactor evidence="13">
        <name>Zn(2+)</name>
        <dbReference type="ChEBI" id="CHEBI:29105"/>
    </cofactor>
    <text evidence="13">Binds 1 zinc ion per subunit.</text>
</comment>
<dbReference type="PANTHER" id="PTHR10890:SF30">
    <property type="entry name" value="CYSTEINE--TRNA LIGASE"/>
    <property type="match status" value="1"/>
</dbReference>
<evidence type="ECO:0000256" key="12">
    <source>
        <dbReference type="ARBA" id="ARBA00047398"/>
    </source>
</evidence>
<keyword evidence="4 13" id="KW-0963">Cytoplasm</keyword>
<dbReference type="AlphaFoldDB" id="A0A542SP54"/>
<dbReference type="GO" id="GO:0004817">
    <property type="term" value="F:cysteine-tRNA ligase activity"/>
    <property type="evidence" value="ECO:0007669"/>
    <property type="project" value="UniProtKB-UniRule"/>
</dbReference>
<evidence type="ECO:0000256" key="6">
    <source>
        <dbReference type="ARBA" id="ARBA00022723"/>
    </source>
</evidence>
<dbReference type="EC" id="6.1.1.16" evidence="13"/>
<keyword evidence="10 13" id="KW-0648">Protein biosynthesis</keyword>
<feature type="binding site" evidence="13">
    <location>
        <position position="216"/>
    </location>
    <ligand>
        <name>Zn(2+)</name>
        <dbReference type="ChEBI" id="CHEBI:29105"/>
    </ligand>
</feature>
<feature type="binding site" evidence="13">
    <location>
        <position position="275"/>
    </location>
    <ligand>
        <name>ATP</name>
        <dbReference type="ChEBI" id="CHEBI:30616"/>
    </ligand>
</feature>
<keyword evidence="8 13" id="KW-0862">Zinc</keyword>
<keyword evidence="11 13" id="KW-0030">Aminoacyl-tRNA synthetase</keyword>
<evidence type="ECO:0000256" key="11">
    <source>
        <dbReference type="ARBA" id="ARBA00023146"/>
    </source>
</evidence>
<feature type="binding site" evidence="13">
    <location>
        <position position="241"/>
    </location>
    <ligand>
        <name>Zn(2+)</name>
        <dbReference type="ChEBI" id="CHEBI:29105"/>
    </ligand>
</feature>
<dbReference type="OrthoDB" id="9815130at2"/>
<feature type="region of interest" description="Disordered" evidence="14">
    <location>
        <begin position="156"/>
        <end position="182"/>
    </location>
</feature>
<comment type="caution">
    <text evidence="16">The sequence shown here is derived from an EMBL/GenBank/DDBJ whole genome shotgun (WGS) entry which is preliminary data.</text>
</comment>
<evidence type="ECO:0000256" key="14">
    <source>
        <dbReference type="SAM" id="MobiDB-lite"/>
    </source>
</evidence>
<dbReference type="SUPFAM" id="SSF52374">
    <property type="entry name" value="Nucleotidylyl transferase"/>
    <property type="match status" value="1"/>
</dbReference>
<evidence type="ECO:0000313" key="17">
    <source>
        <dbReference type="Proteomes" id="UP000316181"/>
    </source>
</evidence>
<feature type="short sequence motif" description="'HIGH' region" evidence="13">
    <location>
        <begin position="31"/>
        <end position="41"/>
    </location>
</feature>
<protein>
    <recommendedName>
        <fullName evidence="13">Cysteine--tRNA ligase</fullName>
        <ecNumber evidence="13">6.1.1.16</ecNumber>
    </recommendedName>
    <alternativeName>
        <fullName evidence="13">Cysteinyl-tRNA synthetase</fullName>
        <shortName evidence="13">CysRS</shortName>
    </alternativeName>
</protein>
<dbReference type="Proteomes" id="UP000316181">
    <property type="component" value="Unassembled WGS sequence"/>
</dbReference>
<gene>
    <name evidence="13" type="primary">cysS</name>
    <name evidence="16" type="ORF">FB389_1007</name>
</gene>
<dbReference type="PRINTS" id="PR00983">
    <property type="entry name" value="TRNASYNTHCYS"/>
</dbReference>
<dbReference type="InterPro" id="IPR015803">
    <property type="entry name" value="Cys-tRNA-ligase"/>
</dbReference>
<dbReference type="GO" id="GO:0005829">
    <property type="term" value="C:cytosol"/>
    <property type="evidence" value="ECO:0007669"/>
    <property type="project" value="TreeGrafter"/>
</dbReference>
<evidence type="ECO:0000256" key="3">
    <source>
        <dbReference type="ARBA" id="ARBA00011245"/>
    </source>
</evidence>
<accession>A0A542SP54</accession>
<comment type="subcellular location">
    <subcellularLocation>
        <location evidence="1 13">Cytoplasm</location>
    </subcellularLocation>
</comment>
<evidence type="ECO:0000256" key="10">
    <source>
        <dbReference type="ARBA" id="ARBA00022917"/>
    </source>
</evidence>
<dbReference type="GO" id="GO:0005524">
    <property type="term" value="F:ATP binding"/>
    <property type="evidence" value="ECO:0007669"/>
    <property type="project" value="UniProtKB-UniRule"/>
</dbReference>
<evidence type="ECO:0000256" key="13">
    <source>
        <dbReference type="HAMAP-Rule" id="MF_00041"/>
    </source>
</evidence>
<dbReference type="CDD" id="cd00672">
    <property type="entry name" value="CysRS_core"/>
    <property type="match status" value="1"/>
</dbReference>
<dbReference type="SUPFAM" id="SSF47323">
    <property type="entry name" value="Anticodon-binding domain of a subclass of class I aminoacyl-tRNA synthetases"/>
    <property type="match status" value="1"/>
</dbReference>
<evidence type="ECO:0000313" key="16">
    <source>
        <dbReference type="EMBL" id="TQK76338.1"/>
    </source>
</evidence>
<dbReference type="Gene3D" id="3.40.50.620">
    <property type="entry name" value="HUPs"/>
    <property type="match status" value="1"/>
</dbReference>
<evidence type="ECO:0000256" key="1">
    <source>
        <dbReference type="ARBA" id="ARBA00004496"/>
    </source>
</evidence>
<dbReference type="Gene3D" id="1.20.120.1910">
    <property type="entry name" value="Cysteine-tRNA ligase, C-terminal anti-codon recognition domain"/>
    <property type="match status" value="1"/>
</dbReference>
<dbReference type="Pfam" id="PF09190">
    <property type="entry name" value="DALR_2"/>
    <property type="match status" value="1"/>
</dbReference>
<comment type="subunit">
    <text evidence="3 13">Monomer.</text>
</comment>
<evidence type="ECO:0000256" key="4">
    <source>
        <dbReference type="ARBA" id="ARBA00022490"/>
    </source>
</evidence>
<keyword evidence="9 13" id="KW-0067">ATP-binding</keyword>
<dbReference type="GO" id="GO:0008270">
    <property type="term" value="F:zinc ion binding"/>
    <property type="evidence" value="ECO:0007669"/>
    <property type="project" value="UniProtKB-UniRule"/>
</dbReference>
<evidence type="ECO:0000256" key="2">
    <source>
        <dbReference type="ARBA" id="ARBA00005594"/>
    </source>
</evidence>
<dbReference type="Pfam" id="PF01406">
    <property type="entry name" value="tRNA-synt_1e"/>
    <property type="match status" value="1"/>
</dbReference>
<evidence type="ECO:0000259" key="15">
    <source>
        <dbReference type="SMART" id="SM00840"/>
    </source>
</evidence>
<dbReference type="PANTHER" id="PTHR10890">
    <property type="entry name" value="CYSTEINYL-TRNA SYNTHETASE"/>
    <property type="match status" value="1"/>
</dbReference>
<dbReference type="InterPro" id="IPR015273">
    <property type="entry name" value="Cys-tRNA-synt_Ia_DALR"/>
</dbReference>
<keyword evidence="6 13" id="KW-0479">Metal-binding</keyword>
<evidence type="ECO:0000256" key="7">
    <source>
        <dbReference type="ARBA" id="ARBA00022741"/>
    </source>
</evidence>
<keyword evidence="17" id="KW-1185">Reference proteome</keyword>
<keyword evidence="5 13" id="KW-0436">Ligase</keyword>
<feature type="binding site" evidence="13">
    <location>
        <position position="245"/>
    </location>
    <ligand>
        <name>Zn(2+)</name>
        <dbReference type="ChEBI" id="CHEBI:29105"/>
    </ligand>
</feature>
<comment type="similarity">
    <text evidence="2 13">Belongs to the class-I aminoacyl-tRNA synthetase family.</text>
</comment>
<dbReference type="NCBIfam" id="TIGR00435">
    <property type="entry name" value="cysS"/>
    <property type="match status" value="1"/>
</dbReference>
<reference evidence="16 17" key="1">
    <citation type="submission" date="2019-06" db="EMBL/GenBank/DDBJ databases">
        <title>Sequencing the genomes of 1000 actinobacteria strains.</title>
        <authorList>
            <person name="Klenk H.-P."/>
        </authorList>
    </citation>
    <scope>NUCLEOTIDE SEQUENCE [LARGE SCALE GENOMIC DNA]</scope>
    <source>
        <strain evidence="16 17">DSM 10596</strain>
    </source>
</reference>
<organism evidence="16 17">
    <name type="scientific">Rarobacter incanus</name>
    <dbReference type="NCBI Taxonomy" id="153494"/>
    <lineage>
        <taxon>Bacteria</taxon>
        <taxon>Bacillati</taxon>
        <taxon>Actinomycetota</taxon>
        <taxon>Actinomycetes</taxon>
        <taxon>Micrococcales</taxon>
        <taxon>Rarobacteraceae</taxon>
        <taxon>Rarobacter</taxon>
    </lineage>
</organism>
<evidence type="ECO:0000256" key="8">
    <source>
        <dbReference type="ARBA" id="ARBA00022833"/>
    </source>
</evidence>
<feature type="short sequence motif" description="'KMSKS' region" evidence="13">
    <location>
        <begin position="272"/>
        <end position="276"/>
    </location>
</feature>
<dbReference type="EMBL" id="VFNV01000001">
    <property type="protein sequence ID" value="TQK76338.1"/>
    <property type="molecule type" value="Genomic_DNA"/>
</dbReference>
<dbReference type="InterPro" id="IPR024909">
    <property type="entry name" value="Cys-tRNA/MSH_ligase"/>
</dbReference>